<gene>
    <name evidence="10" type="ORF">VitviT2T_030085</name>
</gene>
<keyword evidence="5 8" id="KW-0378">Hydrolase</keyword>
<dbReference type="Pfam" id="PF17766">
    <property type="entry name" value="fn3_6"/>
    <property type="match status" value="1"/>
</dbReference>
<dbReference type="Pfam" id="PF00082">
    <property type="entry name" value="Peptidase_S8"/>
    <property type="match status" value="1"/>
</dbReference>
<dbReference type="PROSITE" id="PS51892">
    <property type="entry name" value="SUBTILASE"/>
    <property type="match status" value="1"/>
</dbReference>
<dbReference type="InterPro" id="IPR015500">
    <property type="entry name" value="Peptidase_S8_subtilisin-rel"/>
</dbReference>
<comment type="pathway">
    <text evidence="1">Protein modification; protein ubiquitination.</text>
</comment>
<dbReference type="PROSITE" id="PS00138">
    <property type="entry name" value="SUBTILASE_SER"/>
    <property type="match status" value="1"/>
</dbReference>
<dbReference type="Gene3D" id="3.30.710.10">
    <property type="entry name" value="Potassium Channel Kv1.1, Chain A"/>
    <property type="match status" value="1"/>
</dbReference>
<dbReference type="InterPro" id="IPR046450">
    <property type="entry name" value="PA_dom_sf"/>
</dbReference>
<dbReference type="InterPro" id="IPR011333">
    <property type="entry name" value="SKP1/BTB/POZ_sf"/>
</dbReference>
<dbReference type="InterPro" id="IPR023828">
    <property type="entry name" value="Peptidase_S8_Ser-AS"/>
</dbReference>
<dbReference type="InterPro" id="IPR034197">
    <property type="entry name" value="Peptidases_S8_3"/>
</dbReference>
<keyword evidence="11" id="KW-1185">Reference proteome</keyword>
<dbReference type="InterPro" id="IPR002083">
    <property type="entry name" value="MATH/TRAF_dom"/>
</dbReference>
<reference evidence="10 11" key="1">
    <citation type="journal article" date="2023" name="Hortic Res">
        <title>The complete reference genome for grapevine (Vitis vinifera L.) genetics and breeding.</title>
        <authorList>
            <person name="Shi X."/>
            <person name="Cao S."/>
            <person name="Wang X."/>
            <person name="Huang S."/>
            <person name="Wang Y."/>
            <person name="Liu Z."/>
            <person name="Liu W."/>
            <person name="Leng X."/>
            <person name="Peng Y."/>
            <person name="Wang N."/>
            <person name="Wang Y."/>
            <person name="Ma Z."/>
            <person name="Xu X."/>
            <person name="Zhang F."/>
            <person name="Xue H."/>
            <person name="Zhong H."/>
            <person name="Wang Y."/>
            <person name="Zhang K."/>
            <person name="Velt A."/>
            <person name="Avia K."/>
            <person name="Holtgrawe D."/>
            <person name="Grimplet J."/>
            <person name="Matus J.T."/>
            <person name="Ware D."/>
            <person name="Wu X."/>
            <person name="Wang H."/>
            <person name="Liu C."/>
            <person name="Fang Y."/>
            <person name="Rustenholz C."/>
            <person name="Cheng Z."/>
            <person name="Xiao H."/>
            <person name="Zhou Y."/>
        </authorList>
    </citation>
    <scope>NUCLEOTIDE SEQUENCE [LARGE SCALE GENOMIC DNA]</scope>
    <source>
        <strain evidence="11">cv. Pinot noir / PN40024</strain>
        <tissue evidence="10">Leaf</tissue>
    </source>
</reference>
<dbReference type="Pfam" id="PF05922">
    <property type="entry name" value="Inhibitor_I9"/>
    <property type="match status" value="1"/>
</dbReference>
<keyword evidence="3 8" id="KW-0645">Protease</keyword>
<comment type="similarity">
    <text evidence="2 8">Belongs to the peptidase S8 family.</text>
</comment>
<keyword evidence="7" id="KW-0325">Glycoprotein</keyword>
<dbReference type="Gene3D" id="3.30.70.80">
    <property type="entry name" value="Peptidase S8 propeptide/proteinase inhibitor I9"/>
    <property type="match status" value="1"/>
</dbReference>
<evidence type="ECO:0000313" key="10">
    <source>
        <dbReference type="EMBL" id="WKA12726.1"/>
    </source>
</evidence>
<dbReference type="CDD" id="cd18186">
    <property type="entry name" value="BTB_POZ_ZBTB_KLHL-like"/>
    <property type="match status" value="1"/>
</dbReference>
<dbReference type="PROSITE" id="PS50097">
    <property type="entry name" value="BTB"/>
    <property type="match status" value="1"/>
</dbReference>
<dbReference type="SUPFAM" id="SSF52743">
    <property type="entry name" value="Subtilisin-like"/>
    <property type="match status" value="1"/>
</dbReference>
<dbReference type="SMART" id="SM00225">
    <property type="entry name" value="BTB"/>
    <property type="match status" value="1"/>
</dbReference>
<dbReference type="Gene3D" id="3.40.50.200">
    <property type="entry name" value="Peptidase S8/S53 domain"/>
    <property type="match status" value="1"/>
</dbReference>
<dbReference type="InterPro" id="IPR037045">
    <property type="entry name" value="S8pro/Inhibitor_I9_sf"/>
</dbReference>
<keyword evidence="4" id="KW-0732">Signal</keyword>
<evidence type="ECO:0000256" key="4">
    <source>
        <dbReference type="ARBA" id="ARBA00022729"/>
    </source>
</evidence>
<organism evidence="10 11">
    <name type="scientific">Vitis vinifera</name>
    <name type="common">Grape</name>
    <dbReference type="NCBI Taxonomy" id="29760"/>
    <lineage>
        <taxon>Eukaryota</taxon>
        <taxon>Viridiplantae</taxon>
        <taxon>Streptophyta</taxon>
        <taxon>Embryophyta</taxon>
        <taxon>Tracheophyta</taxon>
        <taxon>Spermatophyta</taxon>
        <taxon>Magnoliopsida</taxon>
        <taxon>eudicotyledons</taxon>
        <taxon>Gunneridae</taxon>
        <taxon>Pentapetalae</taxon>
        <taxon>rosids</taxon>
        <taxon>Vitales</taxon>
        <taxon>Vitaceae</taxon>
        <taxon>Viteae</taxon>
        <taxon>Vitis</taxon>
    </lineage>
</organism>
<dbReference type="CDD" id="cd04852">
    <property type="entry name" value="Peptidases_S8_3"/>
    <property type="match status" value="1"/>
</dbReference>
<dbReference type="CDD" id="cd02120">
    <property type="entry name" value="PA_subtilisin_like"/>
    <property type="match status" value="1"/>
</dbReference>
<feature type="domain" description="BTB" evidence="9">
    <location>
        <begin position="163"/>
        <end position="222"/>
    </location>
</feature>
<dbReference type="Gene3D" id="2.60.40.2310">
    <property type="match status" value="1"/>
</dbReference>
<evidence type="ECO:0000256" key="5">
    <source>
        <dbReference type="ARBA" id="ARBA00022801"/>
    </source>
</evidence>
<dbReference type="SUPFAM" id="SSF52025">
    <property type="entry name" value="PA domain"/>
    <property type="match status" value="1"/>
</dbReference>
<evidence type="ECO:0000313" key="11">
    <source>
        <dbReference type="Proteomes" id="UP001227230"/>
    </source>
</evidence>
<dbReference type="InterPro" id="IPR000209">
    <property type="entry name" value="Peptidase_S8/S53_dom"/>
</dbReference>
<keyword evidence="6 8" id="KW-0720">Serine protease</keyword>
<name>A0ABY9DZQ5_VITVI</name>
<evidence type="ECO:0000256" key="2">
    <source>
        <dbReference type="ARBA" id="ARBA00011073"/>
    </source>
</evidence>
<dbReference type="InterPro" id="IPR041469">
    <property type="entry name" value="Subtilisin-like_FN3"/>
</dbReference>
<dbReference type="SUPFAM" id="SSF54695">
    <property type="entry name" value="POZ domain"/>
    <property type="match status" value="1"/>
</dbReference>
<dbReference type="InterPro" id="IPR036852">
    <property type="entry name" value="Peptidase_S8/S53_dom_sf"/>
</dbReference>
<protein>
    <recommendedName>
        <fullName evidence="9">BTB domain-containing protein</fullName>
    </recommendedName>
</protein>
<dbReference type="InterPro" id="IPR010259">
    <property type="entry name" value="S8pro/Inhibitor_I9"/>
</dbReference>
<feature type="active site" description="Charge relay system" evidence="8">
    <location>
        <position position="549"/>
    </location>
</feature>
<evidence type="ECO:0000259" key="9">
    <source>
        <dbReference type="PROSITE" id="PS50097"/>
    </source>
</evidence>
<accession>A0ABY9DZQ5</accession>
<feature type="active site" description="Charge relay system" evidence="8">
    <location>
        <position position="479"/>
    </location>
</feature>
<dbReference type="Proteomes" id="UP001227230">
    <property type="component" value="Chromosome 19"/>
</dbReference>
<dbReference type="InterPro" id="IPR000210">
    <property type="entry name" value="BTB/POZ_dom"/>
</dbReference>
<dbReference type="CDD" id="cd00121">
    <property type="entry name" value="MATH"/>
    <property type="match status" value="1"/>
</dbReference>
<proteinExistence type="inferred from homology"/>
<dbReference type="InterPro" id="IPR045051">
    <property type="entry name" value="SBT"/>
</dbReference>
<dbReference type="Pfam" id="PF00651">
    <property type="entry name" value="BTB"/>
    <property type="match status" value="1"/>
</dbReference>
<evidence type="ECO:0000256" key="6">
    <source>
        <dbReference type="ARBA" id="ARBA00022825"/>
    </source>
</evidence>
<evidence type="ECO:0000256" key="3">
    <source>
        <dbReference type="ARBA" id="ARBA00022670"/>
    </source>
</evidence>
<evidence type="ECO:0000256" key="1">
    <source>
        <dbReference type="ARBA" id="ARBA00004906"/>
    </source>
</evidence>
<feature type="active site" description="Charge relay system" evidence="8">
    <location>
        <position position="887"/>
    </location>
</feature>
<evidence type="ECO:0000256" key="7">
    <source>
        <dbReference type="ARBA" id="ARBA00023180"/>
    </source>
</evidence>
<dbReference type="Pfam" id="PF02225">
    <property type="entry name" value="PA"/>
    <property type="match status" value="1"/>
</dbReference>
<dbReference type="PRINTS" id="PR00723">
    <property type="entry name" value="SUBTILISIN"/>
</dbReference>
<dbReference type="EMBL" id="CP126666">
    <property type="protein sequence ID" value="WKA12726.1"/>
    <property type="molecule type" value="Genomic_DNA"/>
</dbReference>
<dbReference type="PANTHER" id="PTHR10795">
    <property type="entry name" value="PROPROTEIN CONVERTASE SUBTILISIN/KEXIN"/>
    <property type="match status" value="1"/>
</dbReference>
<dbReference type="Gene3D" id="3.50.30.30">
    <property type="match status" value="1"/>
</dbReference>
<dbReference type="InterPro" id="IPR003137">
    <property type="entry name" value="PA_domain"/>
</dbReference>
<evidence type="ECO:0000256" key="8">
    <source>
        <dbReference type="PROSITE-ProRule" id="PRU01240"/>
    </source>
</evidence>
<sequence>MSDSAYRVETTSRLAQWRIDNLASCTYRKSDPFKIGKWNWHLSIEKNRTLSVKLYPETSNLTRDNPPIASFIIRVLSSVGDRKALVHPEITDKQLKNNDDFVWAIEVPLTGKFIVDVEFLDLKTSSPNGGEPCSIWAEGFAQKRSSTTALASLGRMLSENIHTDIIINASDGSIGAHRAVLASISPVFRSMFSHDLKEKELSTVNISDMSIEACQAFLNYIYGNIQHDEFLIHRLPLLRAADKYDIEDLKEACHESLLEDIDTKNVLERLQNASLYQLSKLKTACLRYLVKFGKIFDIRDDFNAFLQCADRDLIAEVFHEVLTAWKEASPFDCVKLSPDDWSAANTIQMPTFATKKSYIVYLGAHSHGPEPTSVDLDRVTNSHYDFLGSFLGSNEKAKDAMFYSYNKNINGFAAILEEEEAAEIAKHPNVISVFLNKGRKLHTTRSWHFLDLEKNGVIQPNSIWKKARFGEDTIIGNLDTGVWPESKSFSDEGMGLVPSKWRGTCQDETKNAVTCNRKLIGARYFNKGYAAYAGPLNSSFNSARDHEGHGSHTLSTAGGSLVYGASVFGYGNGTAKGGSPGARVAAYKVCWPQVNNGGCFDADIMAAFDAAIHDGVDVLSVSLGGDASDYFTDGLAIGSFHAVKRGIVVVSSAGNDGPKDASVSNVSPWMITVGASTIDREFTNYVALGNRKHLKGMSLSTKGLPSNKFYPVISSLDAKAANASAQDAILCKPGTLNPKKVKGKILVCLRGENPRVDKGEQAALAGAVGFILANDMQSGNELIADPHVLPASHVNFSDGAAVFNYINSTKNPMAYLTRVRTQLGIKPAPFMASFSSKGPNTITPEILKPDITAPGVNIIAAYSESIGPTDQTFDKRRIPFNAQSGTSMSCPHISGIVGLLKTLHPDWSPAAIKSAIMTSARTRDDNMEPMLNSSNLKATPFSYGAGHVRPNRAMDPGLVYDSTVNDYLNFLCAIGYNETQLQIFSQKPYKCPKSFSLTGFNYPSITAPNLSGSVTISRTVKNVGTPGTYTASVKAPPGISVAVKPNKLEFREYGEEKSFRLTLKAKGRRVAEDYVFGRLIWSDGQHYVRSSIVVKA</sequence>